<comment type="caution">
    <text evidence="2">The sequence shown here is derived from an EMBL/GenBank/DDBJ whole genome shotgun (WGS) entry which is preliminary data.</text>
</comment>
<dbReference type="EMBL" id="MVBO01000051">
    <property type="protein sequence ID" value="OZJ04161.1"/>
    <property type="molecule type" value="Genomic_DNA"/>
</dbReference>
<organism evidence="2 3">
    <name type="scientific">Bifiguratus adelaidae</name>
    <dbReference type="NCBI Taxonomy" id="1938954"/>
    <lineage>
        <taxon>Eukaryota</taxon>
        <taxon>Fungi</taxon>
        <taxon>Fungi incertae sedis</taxon>
        <taxon>Mucoromycota</taxon>
        <taxon>Mucoromycotina</taxon>
        <taxon>Endogonomycetes</taxon>
        <taxon>Endogonales</taxon>
        <taxon>Endogonales incertae sedis</taxon>
        <taxon>Bifiguratus</taxon>
    </lineage>
</organism>
<accession>A0A261Y0P8</accession>
<feature type="region of interest" description="Disordered" evidence="1">
    <location>
        <begin position="179"/>
        <end position="245"/>
    </location>
</feature>
<dbReference type="AlphaFoldDB" id="A0A261Y0P8"/>
<feature type="region of interest" description="Disordered" evidence="1">
    <location>
        <begin position="44"/>
        <end position="82"/>
    </location>
</feature>
<feature type="compositionally biased region" description="Basic and acidic residues" evidence="1">
    <location>
        <begin position="59"/>
        <end position="71"/>
    </location>
</feature>
<keyword evidence="3" id="KW-1185">Reference proteome</keyword>
<dbReference type="Proteomes" id="UP000242875">
    <property type="component" value="Unassembled WGS sequence"/>
</dbReference>
<reference evidence="2 3" key="1">
    <citation type="journal article" date="2017" name="Mycologia">
        <title>Bifiguratus adelaidae, gen. et sp. nov., a new member of Mucoromycotina in endophytic and soil-dwelling habitats.</title>
        <authorList>
            <person name="Torres-Cruz T.J."/>
            <person name="Billingsley Tobias T.L."/>
            <person name="Almatruk M."/>
            <person name="Hesse C."/>
            <person name="Kuske C.R."/>
            <person name="Desiro A."/>
            <person name="Benucci G.M."/>
            <person name="Bonito G."/>
            <person name="Stajich J.E."/>
            <person name="Dunlap C."/>
            <person name="Arnold A.E."/>
            <person name="Porras-Alfaro A."/>
        </authorList>
    </citation>
    <scope>NUCLEOTIDE SEQUENCE [LARGE SCALE GENOMIC DNA]</scope>
    <source>
        <strain evidence="2 3">AZ0501</strain>
    </source>
</reference>
<evidence type="ECO:0000313" key="2">
    <source>
        <dbReference type="EMBL" id="OZJ04161.1"/>
    </source>
</evidence>
<evidence type="ECO:0000256" key="1">
    <source>
        <dbReference type="SAM" id="MobiDB-lite"/>
    </source>
</evidence>
<evidence type="ECO:0000313" key="3">
    <source>
        <dbReference type="Proteomes" id="UP000242875"/>
    </source>
</evidence>
<feature type="compositionally biased region" description="Acidic residues" evidence="1">
    <location>
        <begin position="226"/>
        <end position="245"/>
    </location>
</feature>
<protein>
    <submittedName>
        <fullName evidence="2">Uncharacterized protein</fullName>
    </submittedName>
</protein>
<proteinExistence type="predicted"/>
<gene>
    <name evidence="2" type="ORF">BZG36_03113</name>
</gene>
<sequence>MLVGVRTYHDMRKRAHEDIEDTHSPKKFIADRFANSFAALSLQGPAPSSPVVISKHPTPPRDIEEAPDIPRRSAVQPPAPSKHTIVIETLDSDEEDTVSQGAGVPEIEDAELEDVEPSRIQYGGTSRLPYERRQDGSWSVPSFVLDPNRDKAFVDPEVVTPEQALILYQPLIVKIDLPEDEETDELNGPRITELDPTDEAYDIEVGSDHPDDMEPISEMQTPEQSMDMEDDDGMVESEENTMELD</sequence>
<name>A0A261Y0P8_9FUNG</name>